<feature type="transmembrane region" description="Helical" evidence="2">
    <location>
        <begin position="98"/>
        <end position="125"/>
    </location>
</feature>
<gene>
    <name evidence="3" type="ORF">ECC02_006657</name>
</gene>
<evidence type="ECO:0000256" key="1">
    <source>
        <dbReference type="SAM" id="MobiDB-lite"/>
    </source>
</evidence>
<protein>
    <submittedName>
        <fullName evidence="3">Uncharacterized protein</fullName>
    </submittedName>
</protein>
<keyword evidence="2" id="KW-0812">Transmembrane</keyword>
<evidence type="ECO:0000313" key="3">
    <source>
        <dbReference type="EMBL" id="KAF5220353.1"/>
    </source>
</evidence>
<dbReference type="AlphaFoldDB" id="A0A7J6Y187"/>
<sequence>MTLPMYKKKRRLMLKPGSLIYPVTCGKQEKGRMQAKKKKKKKKKEKKREREREMYKKPTRKEIKDRLLGKDGVGDITMLMWLNEVGVSLLRDIMRRAFFFFLSFHDFALSLCIQPIYFILFYFFLSCFFNFTTFFFILLNWVCMWGSFLGLRGLCRDYLFFVFVSSSFIWLYSCVSHIGPEASPSACLDLGGGGRQALTMPSRRFNARRGMIAARRGFFTATSPCRQSRLVPFHELFAPLSSSSSSPSLPRRFPVHSVCVDPPLGTLGELSRSQGAGAEDGSPLSWLRQNLQLLEDGRKSLNERRVSMPEGSPQWPRYMFPSHCCDYIYDPSNDSKLAFVTSDNYCHLCHEPVEVAIQHCAWWDHVTRLAAIRLIAIYPRRWSPVAVLREANEVLPTAVMVSPRPHPFLSFSEAVDADDVSLMDMSSCYVFEREAVVRRAELAAILRVLCTAKDADSCDDAEQRISSIIPVLRESLFLSPNGTPAASSGERTFRAYISRQISVFLPPMAPEPTTRIQQRCWGRKNLEIMFDLLGVASLQRIAGAPVEAVTKNEKAAVLRQIIYELATVLSEGDAEFAETSCAKTNGTSSVDAKVQTRLLAEMALQRLAHELIHLHTMLLMDQAYETYVKLGYPSEGMLEKSGFC</sequence>
<reference evidence="3 4" key="1">
    <citation type="journal article" date="2019" name="Genome Biol. Evol.">
        <title>Nanopore Sequencing Significantly Improves Genome Assembly of the Protozoan Parasite Trypanosoma cruzi.</title>
        <authorList>
            <person name="Diaz-Viraque F."/>
            <person name="Pita S."/>
            <person name="Greif G."/>
            <person name="de Souza R.C.M."/>
            <person name="Iraola G."/>
            <person name="Robello C."/>
        </authorList>
    </citation>
    <scope>NUCLEOTIDE SEQUENCE [LARGE SCALE GENOMIC DNA]</scope>
    <source>
        <strain evidence="3 4">Berenice</strain>
    </source>
</reference>
<dbReference type="EMBL" id="JABDHM010000053">
    <property type="protein sequence ID" value="KAF5220353.1"/>
    <property type="molecule type" value="Genomic_DNA"/>
</dbReference>
<evidence type="ECO:0000256" key="2">
    <source>
        <dbReference type="SAM" id="Phobius"/>
    </source>
</evidence>
<keyword evidence="2" id="KW-1133">Transmembrane helix</keyword>
<proteinExistence type="predicted"/>
<feature type="transmembrane region" description="Helical" evidence="2">
    <location>
        <begin position="131"/>
        <end position="151"/>
    </location>
</feature>
<organism evidence="3 4">
    <name type="scientific">Trypanosoma cruzi</name>
    <dbReference type="NCBI Taxonomy" id="5693"/>
    <lineage>
        <taxon>Eukaryota</taxon>
        <taxon>Discoba</taxon>
        <taxon>Euglenozoa</taxon>
        <taxon>Kinetoplastea</taxon>
        <taxon>Metakinetoplastina</taxon>
        <taxon>Trypanosomatida</taxon>
        <taxon>Trypanosomatidae</taxon>
        <taxon>Trypanosoma</taxon>
        <taxon>Schizotrypanum</taxon>
    </lineage>
</organism>
<feature type="compositionally biased region" description="Basic residues" evidence="1">
    <location>
        <begin position="33"/>
        <end position="47"/>
    </location>
</feature>
<comment type="caution">
    <text evidence="3">The sequence shown here is derived from an EMBL/GenBank/DDBJ whole genome shotgun (WGS) entry which is preliminary data.</text>
</comment>
<feature type="region of interest" description="Disordered" evidence="1">
    <location>
        <begin position="25"/>
        <end position="55"/>
    </location>
</feature>
<dbReference type="VEuPathDB" id="TriTrypDB:ECC02_006657"/>
<dbReference type="VEuPathDB" id="TriTrypDB:BCY84_11979"/>
<feature type="transmembrane region" description="Helical" evidence="2">
    <location>
        <begin position="158"/>
        <end position="179"/>
    </location>
</feature>
<dbReference type="Proteomes" id="UP000583944">
    <property type="component" value="Unassembled WGS sequence"/>
</dbReference>
<accession>A0A7J6Y187</accession>
<name>A0A7J6Y187_TRYCR</name>
<evidence type="ECO:0000313" key="4">
    <source>
        <dbReference type="Proteomes" id="UP000583944"/>
    </source>
</evidence>
<keyword evidence="2" id="KW-0472">Membrane</keyword>
<dbReference type="CDD" id="cd23718">
    <property type="entry name" value="ZF_RNaseIII_KREPB9"/>
    <property type="match status" value="1"/>
</dbReference>